<dbReference type="InterPro" id="IPR005630">
    <property type="entry name" value="Terpene_synthase_metal-bd"/>
</dbReference>
<dbReference type="SUPFAM" id="SSF48576">
    <property type="entry name" value="Terpenoid synthases"/>
    <property type="match status" value="1"/>
</dbReference>
<dbReference type="Proteomes" id="UP001234989">
    <property type="component" value="Chromosome 9"/>
</dbReference>
<name>A0AAF0UFF7_SOLVR</name>
<dbReference type="InterPro" id="IPR050148">
    <property type="entry name" value="Terpene_synthase-like"/>
</dbReference>
<dbReference type="SUPFAM" id="SSF48239">
    <property type="entry name" value="Terpenoid cyclases/Protein prenyltransferases"/>
    <property type="match status" value="1"/>
</dbReference>
<feature type="domain" description="Terpene synthase metal-binding" evidence="3">
    <location>
        <begin position="332"/>
        <end position="401"/>
    </location>
</feature>
<dbReference type="InterPro" id="IPR001906">
    <property type="entry name" value="Terpene_synth_N"/>
</dbReference>
<evidence type="ECO:0000256" key="1">
    <source>
        <dbReference type="ARBA" id="ARBA00022723"/>
    </source>
</evidence>
<dbReference type="GO" id="GO:0000287">
    <property type="term" value="F:magnesium ion binding"/>
    <property type="evidence" value="ECO:0007669"/>
    <property type="project" value="InterPro"/>
</dbReference>
<dbReference type="InterPro" id="IPR036965">
    <property type="entry name" value="Terpene_synth_N_sf"/>
</dbReference>
<feature type="domain" description="Terpene synthase N-terminal" evidence="2">
    <location>
        <begin position="102"/>
        <end position="273"/>
    </location>
</feature>
<evidence type="ECO:0000259" key="2">
    <source>
        <dbReference type="Pfam" id="PF01397"/>
    </source>
</evidence>
<dbReference type="InterPro" id="IPR008949">
    <property type="entry name" value="Isoprenoid_synthase_dom_sf"/>
</dbReference>
<evidence type="ECO:0000313" key="4">
    <source>
        <dbReference type="EMBL" id="WMV45027.1"/>
    </source>
</evidence>
<dbReference type="GO" id="GO:0016114">
    <property type="term" value="P:terpenoid biosynthetic process"/>
    <property type="evidence" value="ECO:0007669"/>
    <property type="project" value="InterPro"/>
</dbReference>
<dbReference type="Gene3D" id="1.50.10.130">
    <property type="entry name" value="Terpene synthase, N-terminal domain"/>
    <property type="match status" value="1"/>
</dbReference>
<protein>
    <submittedName>
        <fullName evidence="4">Uncharacterized protein</fullName>
    </submittedName>
</protein>
<dbReference type="Pfam" id="PF01397">
    <property type="entry name" value="Terpene_synth"/>
    <property type="match status" value="1"/>
</dbReference>
<proteinExistence type="predicted"/>
<dbReference type="PANTHER" id="PTHR31225">
    <property type="entry name" value="OS04G0344100 PROTEIN-RELATED"/>
    <property type="match status" value="1"/>
</dbReference>
<evidence type="ECO:0000313" key="5">
    <source>
        <dbReference type="Proteomes" id="UP001234989"/>
    </source>
</evidence>
<keyword evidence="5" id="KW-1185">Reference proteome</keyword>
<evidence type="ECO:0000259" key="3">
    <source>
        <dbReference type="Pfam" id="PF03936"/>
    </source>
</evidence>
<dbReference type="GO" id="GO:0010333">
    <property type="term" value="F:terpene synthase activity"/>
    <property type="evidence" value="ECO:0007669"/>
    <property type="project" value="InterPro"/>
</dbReference>
<dbReference type="EMBL" id="CP133620">
    <property type="protein sequence ID" value="WMV45027.1"/>
    <property type="molecule type" value="Genomic_DNA"/>
</dbReference>
<dbReference type="Pfam" id="PF03936">
    <property type="entry name" value="Terpene_synth_C"/>
    <property type="match status" value="1"/>
</dbReference>
<dbReference type="FunFam" id="1.50.10.130:FF:000001">
    <property type="entry name" value="Isoprene synthase, chloroplastic"/>
    <property type="match status" value="1"/>
</dbReference>
<organism evidence="4 5">
    <name type="scientific">Solanum verrucosum</name>
    <dbReference type="NCBI Taxonomy" id="315347"/>
    <lineage>
        <taxon>Eukaryota</taxon>
        <taxon>Viridiplantae</taxon>
        <taxon>Streptophyta</taxon>
        <taxon>Embryophyta</taxon>
        <taxon>Tracheophyta</taxon>
        <taxon>Spermatophyta</taxon>
        <taxon>Magnoliopsida</taxon>
        <taxon>eudicotyledons</taxon>
        <taxon>Gunneridae</taxon>
        <taxon>Pentapetalae</taxon>
        <taxon>asterids</taxon>
        <taxon>lamiids</taxon>
        <taxon>Solanales</taxon>
        <taxon>Solanaceae</taxon>
        <taxon>Solanoideae</taxon>
        <taxon>Solaneae</taxon>
        <taxon>Solanum</taxon>
    </lineage>
</organism>
<gene>
    <name evidence="4" type="ORF">MTR67_038412</name>
</gene>
<dbReference type="PANTHER" id="PTHR31225:SF201">
    <property type="entry name" value="(-)-CAMPHENE_TRICYCLENE SYNTHASE, CHLOROPLASTIC"/>
    <property type="match status" value="1"/>
</dbReference>
<accession>A0AAF0UFF7</accession>
<dbReference type="AlphaFoldDB" id="A0AAF0UFF7"/>
<sequence>MVAILMANLGRLIPMAISRKSPPKFSSLFSPSSSLTSLSTTGDGDGGTGMKLNHHFLIIHLIPLGVQGITSLPSGIFNLFTPYTILTRYIPTFSLYHIIRGDKYMKHCNELKKEMKKNLMVMVEGLIQDQSDAKLELIDNLQRLGVSYHFKDEIMEVLRSVHNQISSTTTGDNSLYSTALKFRLFRQHGFHISQDILNDFKDEQGNFKQSLCEDTKGLLQLYEASFLSTDSETSTLLESANIFAVSHLKDYMHNLNDTEHQENGTVELVRHALELPLHCKMLRVETRWYIKIYEEIPNVDPLLLEFAKLDFNIVQATHQQDLRNLSRWWKKSLLAEKLPFSRDRIVEAFLWIAGKMFVPQKNEYCRIMLAKVTAMATVIDDMYDVYGTLDELELFTHAVERSVT</sequence>
<dbReference type="Gene3D" id="1.10.600.10">
    <property type="entry name" value="Farnesyl Diphosphate Synthase"/>
    <property type="match status" value="1"/>
</dbReference>
<dbReference type="InterPro" id="IPR008930">
    <property type="entry name" value="Terpenoid_cyclase/PrenylTrfase"/>
</dbReference>
<keyword evidence="1" id="KW-0479">Metal-binding</keyword>
<reference evidence="4" key="1">
    <citation type="submission" date="2023-08" db="EMBL/GenBank/DDBJ databases">
        <title>A de novo genome assembly of Solanum verrucosum Schlechtendal, a Mexican diploid species geographically isolated from the other diploid A-genome species in potato relatives.</title>
        <authorList>
            <person name="Hosaka K."/>
        </authorList>
    </citation>
    <scope>NUCLEOTIDE SEQUENCE</scope>
    <source>
        <tissue evidence="4">Young leaves</tissue>
    </source>
</reference>